<dbReference type="EMBL" id="KI631020">
    <property type="protein sequence ID" value="EYU30540.1"/>
    <property type="molecule type" value="Genomic_DNA"/>
</dbReference>
<feature type="domain" description="EF-hand" evidence="3">
    <location>
        <begin position="228"/>
        <end position="263"/>
    </location>
</feature>
<dbReference type="PROSITE" id="PS00018">
    <property type="entry name" value="EF_HAND_1"/>
    <property type="match status" value="1"/>
</dbReference>
<dbReference type="SMART" id="SM00054">
    <property type="entry name" value="EFh"/>
    <property type="match status" value="1"/>
</dbReference>
<accession>A0A022QVL0</accession>
<keyword evidence="5" id="KW-1185">Reference proteome</keyword>
<sequence length="278" mass="31167">MPKSESEEKASSSSSEEGTDNEAAKGNGGGRRNQDEKLPDYEMQRLNRIEENNKRMEALGLRKMANSFMGTIQKSQTVKKGKKKVCDEEDEEYNPTQEDEDEDSSSSEKNEVKRNTSTSKKRGPTQKPTPDSDFVDDDDALMQAIALSLQDSAGFLDVKSSTLPRKNPCISDDSGKRKKKKLGKQITSRVQMTEDEMLIHFFQFDETGKGGITLRDIQRLATAHDFTWSEKELADMIFCFDNDGDGKISFDDFRKIVGRCNMLKVCDDGGNGKSRLGN</sequence>
<feature type="compositionally biased region" description="Acidic residues" evidence="2">
    <location>
        <begin position="87"/>
        <end position="105"/>
    </location>
</feature>
<dbReference type="PROSITE" id="PS50222">
    <property type="entry name" value="EF_HAND_2"/>
    <property type="match status" value="1"/>
</dbReference>
<dbReference type="InterPro" id="IPR011992">
    <property type="entry name" value="EF-hand-dom_pair"/>
</dbReference>
<feature type="region of interest" description="Disordered" evidence="2">
    <location>
        <begin position="1"/>
        <end position="51"/>
    </location>
</feature>
<keyword evidence="1" id="KW-0106">Calcium</keyword>
<dbReference type="InterPro" id="IPR002048">
    <property type="entry name" value="EF_hand_dom"/>
</dbReference>
<dbReference type="OrthoDB" id="293868at2759"/>
<dbReference type="eggNOG" id="ENOG502QW60">
    <property type="taxonomic scope" value="Eukaryota"/>
</dbReference>
<dbReference type="KEGG" id="egt:105965591"/>
<reference evidence="4 5" key="1">
    <citation type="journal article" date="2013" name="Proc. Natl. Acad. Sci. U.S.A.">
        <title>Fine-scale variation in meiotic recombination in Mimulus inferred from population shotgun sequencing.</title>
        <authorList>
            <person name="Hellsten U."/>
            <person name="Wright K.M."/>
            <person name="Jenkins J."/>
            <person name="Shu S."/>
            <person name="Yuan Y."/>
            <person name="Wessler S.R."/>
            <person name="Schmutz J."/>
            <person name="Willis J.H."/>
            <person name="Rokhsar D.S."/>
        </authorList>
    </citation>
    <scope>NUCLEOTIDE SEQUENCE [LARGE SCALE GENOMIC DNA]</scope>
    <source>
        <strain evidence="5">cv. DUN x IM62</strain>
    </source>
</reference>
<dbReference type="CDD" id="cd00051">
    <property type="entry name" value="EFh"/>
    <property type="match status" value="1"/>
</dbReference>
<dbReference type="Pfam" id="PF13499">
    <property type="entry name" value="EF-hand_7"/>
    <property type="match status" value="1"/>
</dbReference>
<dbReference type="GO" id="GO:0005815">
    <property type="term" value="C:microtubule organizing center"/>
    <property type="evidence" value="ECO:0000318"/>
    <property type="project" value="GO_Central"/>
</dbReference>
<dbReference type="GO" id="GO:0008017">
    <property type="term" value="F:microtubule binding"/>
    <property type="evidence" value="ECO:0000318"/>
    <property type="project" value="GO_Central"/>
</dbReference>
<dbReference type="SUPFAM" id="SSF47473">
    <property type="entry name" value="EF-hand"/>
    <property type="match status" value="1"/>
</dbReference>
<gene>
    <name evidence="4" type="ORF">MIMGU_mgv1a011528mg</name>
</gene>
<evidence type="ECO:0000256" key="2">
    <source>
        <dbReference type="SAM" id="MobiDB-lite"/>
    </source>
</evidence>
<feature type="region of interest" description="Disordered" evidence="2">
    <location>
        <begin position="68"/>
        <end position="136"/>
    </location>
</feature>
<protein>
    <recommendedName>
        <fullName evidence="3">EF-hand domain-containing protein</fullName>
    </recommendedName>
</protein>
<dbReference type="InterPro" id="IPR018247">
    <property type="entry name" value="EF_Hand_1_Ca_BS"/>
</dbReference>
<name>A0A022QVL0_ERYGU</name>
<proteinExistence type="predicted"/>
<evidence type="ECO:0000256" key="1">
    <source>
        <dbReference type="ARBA" id="ARBA00022837"/>
    </source>
</evidence>
<dbReference type="OMA" id="VRCNMIK"/>
<feature type="compositionally biased region" description="Basic and acidic residues" evidence="2">
    <location>
        <begin position="1"/>
        <end position="10"/>
    </location>
</feature>
<dbReference type="GO" id="GO:0000226">
    <property type="term" value="P:microtubule cytoskeleton organization"/>
    <property type="evidence" value="ECO:0000318"/>
    <property type="project" value="GO_Central"/>
</dbReference>
<dbReference type="Gene3D" id="1.10.238.10">
    <property type="entry name" value="EF-hand"/>
    <property type="match status" value="1"/>
</dbReference>
<dbReference type="PhylomeDB" id="A0A022QVL0"/>
<evidence type="ECO:0000313" key="4">
    <source>
        <dbReference type="EMBL" id="EYU30540.1"/>
    </source>
</evidence>
<dbReference type="AlphaFoldDB" id="A0A022QVL0"/>
<evidence type="ECO:0000259" key="3">
    <source>
        <dbReference type="PROSITE" id="PS50222"/>
    </source>
</evidence>
<dbReference type="Proteomes" id="UP000030748">
    <property type="component" value="Unassembled WGS sequence"/>
</dbReference>
<feature type="compositionally biased region" description="Basic and acidic residues" evidence="2">
    <location>
        <begin position="32"/>
        <end position="51"/>
    </location>
</feature>
<evidence type="ECO:0000313" key="5">
    <source>
        <dbReference type="Proteomes" id="UP000030748"/>
    </source>
</evidence>
<dbReference type="GO" id="GO:0005509">
    <property type="term" value="F:calcium ion binding"/>
    <property type="evidence" value="ECO:0000318"/>
    <property type="project" value="GO_Central"/>
</dbReference>
<organism evidence="4 5">
    <name type="scientific">Erythranthe guttata</name>
    <name type="common">Yellow monkey flower</name>
    <name type="synonym">Mimulus guttatus</name>
    <dbReference type="NCBI Taxonomy" id="4155"/>
    <lineage>
        <taxon>Eukaryota</taxon>
        <taxon>Viridiplantae</taxon>
        <taxon>Streptophyta</taxon>
        <taxon>Embryophyta</taxon>
        <taxon>Tracheophyta</taxon>
        <taxon>Spermatophyta</taxon>
        <taxon>Magnoliopsida</taxon>
        <taxon>eudicotyledons</taxon>
        <taxon>Gunneridae</taxon>
        <taxon>Pentapetalae</taxon>
        <taxon>asterids</taxon>
        <taxon>lamiids</taxon>
        <taxon>Lamiales</taxon>
        <taxon>Phrymaceae</taxon>
        <taxon>Erythranthe</taxon>
    </lineage>
</organism>
<dbReference type="STRING" id="4155.A0A022QVL0"/>